<dbReference type="FunFam" id="3.40.50.10140:FF:000007">
    <property type="entry name" value="Disease resistance protein (TIR-NBS-LRR class)"/>
    <property type="match status" value="1"/>
</dbReference>
<dbReference type="EMBL" id="MNCJ02000331">
    <property type="protein sequence ID" value="KAF5761268.1"/>
    <property type="molecule type" value="Genomic_DNA"/>
</dbReference>
<dbReference type="InterPro" id="IPR042197">
    <property type="entry name" value="Apaf_helical"/>
</dbReference>
<comment type="caution">
    <text evidence="6">The sequence shown here is derived from an EMBL/GenBank/DDBJ whole genome shotgun (WGS) entry which is preliminary data.</text>
</comment>
<evidence type="ECO:0000256" key="4">
    <source>
        <dbReference type="ARBA" id="ARBA00023027"/>
    </source>
</evidence>
<keyword evidence="6" id="KW-0378">Hydrolase</keyword>
<dbReference type="PROSITE" id="PS50104">
    <property type="entry name" value="TIR"/>
    <property type="match status" value="1"/>
</dbReference>
<proteinExistence type="predicted"/>
<evidence type="ECO:0000313" key="6">
    <source>
        <dbReference type="EMBL" id="KAF5761268.1"/>
    </source>
</evidence>
<evidence type="ECO:0000256" key="3">
    <source>
        <dbReference type="ARBA" id="ARBA00022821"/>
    </source>
</evidence>
<dbReference type="InterPro" id="IPR002182">
    <property type="entry name" value="NB-ARC"/>
</dbReference>
<keyword evidence="4" id="KW-0520">NAD</keyword>
<dbReference type="Gene3D" id="3.80.10.10">
    <property type="entry name" value="Ribonuclease Inhibitor"/>
    <property type="match status" value="2"/>
</dbReference>
<dbReference type="SMART" id="SM00369">
    <property type="entry name" value="LRR_TYP"/>
    <property type="match status" value="4"/>
</dbReference>
<dbReference type="Pfam" id="PF00931">
    <property type="entry name" value="NB-ARC"/>
    <property type="match status" value="1"/>
</dbReference>
<dbReference type="GO" id="GO:0043531">
    <property type="term" value="F:ADP binding"/>
    <property type="evidence" value="ECO:0007669"/>
    <property type="project" value="InterPro"/>
</dbReference>
<evidence type="ECO:0000256" key="1">
    <source>
        <dbReference type="ARBA" id="ARBA00022614"/>
    </source>
</evidence>
<dbReference type="GO" id="GO:0007165">
    <property type="term" value="P:signal transduction"/>
    <property type="evidence" value="ECO:0007669"/>
    <property type="project" value="InterPro"/>
</dbReference>
<protein>
    <submittedName>
        <fullName evidence="6">TIR domain, P-loop containing nucleoside triphosphate hydrolase</fullName>
    </submittedName>
</protein>
<dbReference type="SUPFAM" id="SSF52200">
    <property type="entry name" value="Toll/Interleukin receptor TIR domain"/>
    <property type="match status" value="1"/>
</dbReference>
<dbReference type="PANTHER" id="PTHR11017:SF544">
    <property type="entry name" value="ADP-RIBOSYL CYCLASE_CYCLIC ADP-RIBOSE HYDROLASE"/>
    <property type="match status" value="1"/>
</dbReference>
<dbReference type="Proteomes" id="UP000215914">
    <property type="component" value="Unassembled WGS sequence"/>
</dbReference>
<reference evidence="6" key="2">
    <citation type="submission" date="2020-06" db="EMBL/GenBank/DDBJ databases">
        <title>Helianthus annuus Genome sequencing and assembly Release 2.</title>
        <authorList>
            <person name="Gouzy J."/>
            <person name="Langlade N."/>
            <person name="Munos S."/>
        </authorList>
    </citation>
    <scope>NUCLEOTIDE SEQUENCE</scope>
    <source>
        <tissue evidence="6">Leaves</tissue>
    </source>
</reference>
<evidence type="ECO:0000256" key="2">
    <source>
        <dbReference type="ARBA" id="ARBA00022737"/>
    </source>
</evidence>
<dbReference type="InterPro" id="IPR035897">
    <property type="entry name" value="Toll_tir_struct_dom_sf"/>
</dbReference>
<dbReference type="GO" id="GO:0051707">
    <property type="term" value="P:response to other organism"/>
    <property type="evidence" value="ECO:0007669"/>
    <property type="project" value="UniProtKB-ARBA"/>
</dbReference>
<dbReference type="Gene3D" id="3.40.50.300">
    <property type="entry name" value="P-loop containing nucleotide triphosphate hydrolases"/>
    <property type="match status" value="1"/>
</dbReference>
<name>A0A9K3DUX0_HELAN</name>
<dbReference type="InterPro" id="IPR044974">
    <property type="entry name" value="Disease_R_plants"/>
</dbReference>
<dbReference type="AlphaFoldDB" id="A0A9K3DUX0"/>
<sequence>MASSSATSSDHNKKYQYDVFLSFSGEDTRRSFVDHLNNALQGYGIRTFKDDERLQKGKEIKDALLKSIEDSRFCIIVFSKKYASSSWCLDELVKIMKCQKTTDQTAFPVFYDVEPTEVRKQSGSVGEAFAKHTNKVVVLTPLLKKVFEHALARHTNEKLGKWRKALKDAANLSGWELKNTADGHEAKVIKLIVERVSLELRSVNMGVDENLVGMEQRMKALDPYLESGSNDVRMVGIKGMGGAGKTTLARAIFDKISINFEAKSFVEDVREHSKAPLLGLKKLQEQVLRDVLGDKSITISSVHEGTNLMKTMLCGKKVLIVLDDVDHRDQLERLVGNHNWFKLGSRIIITTRDEHVLIAHGVKYIHDVNLLLNEEAIRLFRRHAFREDIPTEEYDKQSLEVIHYAAGLPLTIKVLGSFLCGKSKPEWIEALARLKTIPLQETLTKLELSYENLEDDYKKIFLDVACFYRHLRLSWAPLRLQQMNLLVSNKVIRMLESRGFKARNGLRVLHQKCLITVDKEWNLIHMHDHIEEMGKNIVRREHRNDPTKHSRLWVQEEIEYVLANDLGTEATRCIKLKITPGIVLESLRNMKKLECLIVHKRKVNNISDDCVKINEARGYFPNSLRYLYWYGYHHRCFPKTFEANNLVALEMPFSKIKLWEEGKIMKRLKFLDLSYSEELRSLDLGLTPNLERLNLERCKKLVALDVHGGCLKTLVYLNLCHCQGLKSISFIEQFESLEVLDLSWLDLRELPDYIFTGHSSNSLLELKLSFNEDIKEVPSSIGNLHKLVSLHIVWCSKLKSIPGSICSLQHLTTLNLSYSDIEELPEDLGQLECLEYLKCSGTKVKHLPGSICMLKHLKTLIFYHCQLLKKLPKDVGQLESLEKLDLDGCSNLREIPNSICKLKGLKKLDLRSCSRLEKLPEELGNLKCLQFLDVRDTGITHLPQSIYSVKDLTIYKPEN</sequence>
<dbReference type="InterPro" id="IPR000157">
    <property type="entry name" value="TIR_dom"/>
</dbReference>
<dbReference type="Pfam" id="PF23282">
    <property type="entry name" value="WHD_ROQ1"/>
    <property type="match status" value="1"/>
</dbReference>
<dbReference type="SMART" id="SM00255">
    <property type="entry name" value="TIR"/>
    <property type="match status" value="1"/>
</dbReference>
<keyword evidence="3" id="KW-0611">Plant defense</keyword>
<organism evidence="6 7">
    <name type="scientific">Helianthus annuus</name>
    <name type="common">Common sunflower</name>
    <dbReference type="NCBI Taxonomy" id="4232"/>
    <lineage>
        <taxon>Eukaryota</taxon>
        <taxon>Viridiplantae</taxon>
        <taxon>Streptophyta</taxon>
        <taxon>Embryophyta</taxon>
        <taxon>Tracheophyta</taxon>
        <taxon>Spermatophyta</taxon>
        <taxon>Magnoliopsida</taxon>
        <taxon>eudicotyledons</taxon>
        <taxon>Gunneridae</taxon>
        <taxon>Pentapetalae</taxon>
        <taxon>asterids</taxon>
        <taxon>campanulids</taxon>
        <taxon>Asterales</taxon>
        <taxon>Asteraceae</taxon>
        <taxon>Asteroideae</taxon>
        <taxon>Heliantheae alliance</taxon>
        <taxon>Heliantheae</taxon>
        <taxon>Helianthus</taxon>
    </lineage>
</organism>
<dbReference type="SUPFAM" id="SSF52540">
    <property type="entry name" value="P-loop containing nucleoside triphosphate hydrolases"/>
    <property type="match status" value="1"/>
</dbReference>
<dbReference type="InterPro" id="IPR058192">
    <property type="entry name" value="WHD_ROQ1-like"/>
</dbReference>
<dbReference type="GO" id="GO:0006952">
    <property type="term" value="P:defense response"/>
    <property type="evidence" value="ECO:0007669"/>
    <property type="project" value="UniProtKB-KW"/>
</dbReference>
<dbReference type="SUPFAM" id="SSF52058">
    <property type="entry name" value="L domain-like"/>
    <property type="match status" value="1"/>
</dbReference>
<accession>A0A9K3DUX0</accession>
<keyword evidence="2" id="KW-0677">Repeat</keyword>
<keyword evidence="1" id="KW-0433">Leucine-rich repeat</keyword>
<dbReference type="InterPro" id="IPR055414">
    <property type="entry name" value="LRR_R13L4/SHOC2-like"/>
</dbReference>
<dbReference type="OrthoDB" id="1936883at2759"/>
<dbReference type="Gene3D" id="3.40.50.10140">
    <property type="entry name" value="Toll/interleukin-1 receptor homology (TIR) domain"/>
    <property type="match status" value="1"/>
</dbReference>
<dbReference type="Gene3D" id="1.10.8.430">
    <property type="entry name" value="Helical domain of apoptotic protease-activating factors"/>
    <property type="match status" value="1"/>
</dbReference>
<evidence type="ECO:0000313" key="7">
    <source>
        <dbReference type="Proteomes" id="UP000215914"/>
    </source>
</evidence>
<gene>
    <name evidence="6" type="ORF">HanXRQr2_Chr16g0763071</name>
</gene>
<dbReference type="Gramene" id="mRNA:HanXRQr2_Chr16g0763071">
    <property type="protein sequence ID" value="mRNA:HanXRQr2_Chr16g0763071"/>
    <property type="gene ID" value="HanXRQr2_Chr16g0763071"/>
</dbReference>
<evidence type="ECO:0000259" key="5">
    <source>
        <dbReference type="PROSITE" id="PS50104"/>
    </source>
</evidence>
<keyword evidence="7" id="KW-1185">Reference proteome</keyword>
<dbReference type="InterPro" id="IPR003591">
    <property type="entry name" value="Leu-rich_rpt_typical-subtyp"/>
</dbReference>
<dbReference type="Pfam" id="PF23598">
    <property type="entry name" value="LRR_14"/>
    <property type="match status" value="1"/>
</dbReference>
<dbReference type="InterPro" id="IPR027417">
    <property type="entry name" value="P-loop_NTPase"/>
</dbReference>
<dbReference type="InterPro" id="IPR032675">
    <property type="entry name" value="LRR_dom_sf"/>
</dbReference>
<reference evidence="6" key="1">
    <citation type="journal article" date="2017" name="Nature">
        <title>The sunflower genome provides insights into oil metabolism, flowering and Asterid evolution.</title>
        <authorList>
            <person name="Badouin H."/>
            <person name="Gouzy J."/>
            <person name="Grassa C.J."/>
            <person name="Murat F."/>
            <person name="Staton S.E."/>
            <person name="Cottret L."/>
            <person name="Lelandais-Briere C."/>
            <person name="Owens G.L."/>
            <person name="Carrere S."/>
            <person name="Mayjonade B."/>
            <person name="Legrand L."/>
            <person name="Gill N."/>
            <person name="Kane N.C."/>
            <person name="Bowers J.E."/>
            <person name="Hubner S."/>
            <person name="Bellec A."/>
            <person name="Berard A."/>
            <person name="Berges H."/>
            <person name="Blanchet N."/>
            <person name="Boniface M.C."/>
            <person name="Brunel D."/>
            <person name="Catrice O."/>
            <person name="Chaidir N."/>
            <person name="Claudel C."/>
            <person name="Donnadieu C."/>
            <person name="Faraut T."/>
            <person name="Fievet G."/>
            <person name="Helmstetter N."/>
            <person name="King M."/>
            <person name="Knapp S.J."/>
            <person name="Lai Z."/>
            <person name="Le Paslier M.C."/>
            <person name="Lippi Y."/>
            <person name="Lorenzon L."/>
            <person name="Mandel J.R."/>
            <person name="Marage G."/>
            <person name="Marchand G."/>
            <person name="Marquand E."/>
            <person name="Bret-Mestries E."/>
            <person name="Morien E."/>
            <person name="Nambeesan S."/>
            <person name="Nguyen T."/>
            <person name="Pegot-Espagnet P."/>
            <person name="Pouilly N."/>
            <person name="Raftis F."/>
            <person name="Sallet E."/>
            <person name="Schiex T."/>
            <person name="Thomas J."/>
            <person name="Vandecasteele C."/>
            <person name="Vares D."/>
            <person name="Vear F."/>
            <person name="Vautrin S."/>
            <person name="Crespi M."/>
            <person name="Mangin B."/>
            <person name="Burke J.M."/>
            <person name="Salse J."/>
            <person name="Munos S."/>
            <person name="Vincourt P."/>
            <person name="Rieseberg L.H."/>
            <person name="Langlade N.B."/>
        </authorList>
    </citation>
    <scope>NUCLEOTIDE SEQUENCE</scope>
    <source>
        <tissue evidence="6">Leaves</tissue>
    </source>
</reference>
<dbReference type="Pfam" id="PF01582">
    <property type="entry name" value="TIR"/>
    <property type="match status" value="1"/>
</dbReference>
<dbReference type="PANTHER" id="PTHR11017">
    <property type="entry name" value="LEUCINE-RICH REPEAT-CONTAINING PROTEIN"/>
    <property type="match status" value="1"/>
</dbReference>
<feature type="domain" description="TIR" evidence="5">
    <location>
        <begin position="15"/>
        <end position="200"/>
    </location>
</feature>
<dbReference type="PRINTS" id="PR00364">
    <property type="entry name" value="DISEASERSIST"/>
</dbReference>
<dbReference type="GO" id="GO:0016787">
    <property type="term" value="F:hydrolase activity"/>
    <property type="evidence" value="ECO:0007669"/>
    <property type="project" value="UniProtKB-KW"/>
</dbReference>